<evidence type="ECO:0000256" key="1">
    <source>
        <dbReference type="ARBA" id="ARBA00009129"/>
    </source>
</evidence>
<dbReference type="Gene3D" id="1.10.1470.10">
    <property type="entry name" value="YjbJ"/>
    <property type="match status" value="1"/>
</dbReference>
<comment type="similarity">
    <text evidence="1">Belongs to the UPF0337 (CsbD) family.</text>
</comment>
<evidence type="ECO:0000313" key="4">
    <source>
        <dbReference type="Proteomes" id="UP001199260"/>
    </source>
</evidence>
<dbReference type="InterPro" id="IPR008462">
    <property type="entry name" value="CsbD"/>
</dbReference>
<dbReference type="AlphaFoldDB" id="A0AAW4XTZ0"/>
<dbReference type="Pfam" id="PF05532">
    <property type="entry name" value="CsbD"/>
    <property type="match status" value="1"/>
</dbReference>
<organism evidence="3 4">
    <name type="scientific">Comamonas koreensis</name>
    <dbReference type="NCBI Taxonomy" id="160825"/>
    <lineage>
        <taxon>Bacteria</taxon>
        <taxon>Pseudomonadati</taxon>
        <taxon>Pseudomonadota</taxon>
        <taxon>Betaproteobacteria</taxon>
        <taxon>Burkholderiales</taxon>
        <taxon>Comamonadaceae</taxon>
        <taxon>Comamonas</taxon>
    </lineage>
</organism>
<evidence type="ECO:0000313" key="3">
    <source>
        <dbReference type="EMBL" id="MCD2164990.1"/>
    </source>
</evidence>
<dbReference type="SUPFAM" id="SSF69047">
    <property type="entry name" value="Hypothetical protein YjbJ"/>
    <property type="match status" value="1"/>
</dbReference>
<accession>A0AAW4XTZ0</accession>
<name>A0AAW4XTZ0_9BURK</name>
<protein>
    <submittedName>
        <fullName evidence="3">CsbD family protein</fullName>
    </submittedName>
</protein>
<keyword evidence="4" id="KW-1185">Reference proteome</keyword>
<dbReference type="InterPro" id="IPR036629">
    <property type="entry name" value="YjbJ_sf"/>
</dbReference>
<proteinExistence type="inferred from homology"/>
<reference evidence="3 4" key="1">
    <citation type="submission" date="2021-11" db="EMBL/GenBank/DDBJ databases">
        <title>Genome sequence.</title>
        <authorList>
            <person name="Sun Q."/>
        </authorList>
    </citation>
    <scope>NUCLEOTIDE SEQUENCE [LARGE SCALE GENOMIC DNA]</scope>
    <source>
        <strain evidence="3 4">KCTC 12005</strain>
    </source>
</reference>
<sequence length="65" mass="6776">MNKDQVVGKIKDLAGEAQAGLGKAINSPSQIAKGKALETEGEIQKKAGDVKETLKDAADAAKKRL</sequence>
<feature type="domain" description="CsbD-like" evidence="2">
    <location>
        <begin position="4"/>
        <end position="56"/>
    </location>
</feature>
<dbReference type="EMBL" id="JAJNCT010000007">
    <property type="protein sequence ID" value="MCD2164990.1"/>
    <property type="molecule type" value="Genomic_DNA"/>
</dbReference>
<gene>
    <name evidence="3" type="ORF">LPW39_07580</name>
</gene>
<comment type="caution">
    <text evidence="3">The sequence shown here is derived from an EMBL/GenBank/DDBJ whole genome shotgun (WGS) entry which is preliminary data.</text>
</comment>
<dbReference type="RefSeq" id="WP_230773096.1">
    <property type="nucleotide sequence ID" value="NZ_JAJNCT010000007.1"/>
</dbReference>
<evidence type="ECO:0000259" key="2">
    <source>
        <dbReference type="Pfam" id="PF05532"/>
    </source>
</evidence>
<dbReference type="Proteomes" id="UP001199260">
    <property type="component" value="Unassembled WGS sequence"/>
</dbReference>